<sequence length="293" mass="32830">MFLASFRIVAARPSARQSHRGEALSRCFFHSKQPLNLGSRTKNNNLILRRIIRFQRRFYRSSPPSLHKNPNILPYTFIGICCAGCAFSNYAKRYEPGFLEPIYRHAVCSLRNLREGRYYTLLTSSFTHFEPTHLFMNMLGLLSFGPFVVSVFGPGAFLVLWIGGSLVCDTATLYWDWLAERASQARVVKVWGQILRRPEAIVERRSLGASGSVLGMFAVYACASPNSMVTLFPLPVPIKAWIVVGLFAGGSAYCAVNGLFPSIGHMGHLGGMAFGAGWYYTQGRRLLRRLGRF</sequence>
<name>A0A8H3FTZ6_9LECA</name>
<evidence type="ECO:0000256" key="5">
    <source>
        <dbReference type="ARBA" id="ARBA00022989"/>
    </source>
</evidence>
<dbReference type="Proteomes" id="UP000664521">
    <property type="component" value="Unassembled WGS sequence"/>
</dbReference>
<dbReference type="PANTHER" id="PTHR43731">
    <property type="entry name" value="RHOMBOID PROTEASE"/>
    <property type="match status" value="1"/>
</dbReference>
<comment type="similarity">
    <text evidence="2">Belongs to the peptidase S54 family.</text>
</comment>
<dbReference type="InterPro" id="IPR050925">
    <property type="entry name" value="Rhomboid_protease_S54"/>
</dbReference>
<dbReference type="AlphaFoldDB" id="A0A8H3FTZ6"/>
<evidence type="ECO:0000259" key="8">
    <source>
        <dbReference type="Pfam" id="PF01694"/>
    </source>
</evidence>
<evidence type="ECO:0000256" key="7">
    <source>
        <dbReference type="SAM" id="Phobius"/>
    </source>
</evidence>
<comment type="caution">
    <text evidence="9">The sequence shown here is derived from an EMBL/GenBank/DDBJ whole genome shotgun (WGS) entry which is preliminary data.</text>
</comment>
<dbReference type="GO" id="GO:0004252">
    <property type="term" value="F:serine-type endopeptidase activity"/>
    <property type="evidence" value="ECO:0007669"/>
    <property type="project" value="InterPro"/>
</dbReference>
<dbReference type="InterPro" id="IPR022764">
    <property type="entry name" value="Peptidase_S54_rhomboid_dom"/>
</dbReference>
<keyword evidence="6 7" id="KW-0472">Membrane</keyword>
<evidence type="ECO:0000256" key="4">
    <source>
        <dbReference type="ARBA" id="ARBA00022801"/>
    </source>
</evidence>
<dbReference type="SUPFAM" id="SSF144091">
    <property type="entry name" value="Rhomboid-like"/>
    <property type="match status" value="1"/>
</dbReference>
<gene>
    <name evidence="9" type="ORF">HETSPECPRED_008301</name>
</gene>
<dbReference type="PANTHER" id="PTHR43731:SF14">
    <property type="entry name" value="PRESENILIN-ASSOCIATED RHOMBOID-LIKE PROTEIN, MITOCHONDRIAL"/>
    <property type="match status" value="1"/>
</dbReference>
<feature type="domain" description="Peptidase S54 rhomboid" evidence="8">
    <location>
        <begin position="116"/>
        <end position="281"/>
    </location>
</feature>
<dbReference type="OrthoDB" id="418595at2759"/>
<keyword evidence="5 7" id="KW-1133">Transmembrane helix</keyword>
<evidence type="ECO:0000256" key="1">
    <source>
        <dbReference type="ARBA" id="ARBA00004141"/>
    </source>
</evidence>
<accession>A0A8H3FTZ6</accession>
<keyword evidence="10" id="KW-1185">Reference proteome</keyword>
<reference evidence="9" key="1">
    <citation type="submission" date="2021-03" db="EMBL/GenBank/DDBJ databases">
        <authorList>
            <person name="Tagirdzhanova G."/>
        </authorList>
    </citation>
    <scope>NUCLEOTIDE SEQUENCE</scope>
</reference>
<dbReference type="EMBL" id="CAJPDS010000062">
    <property type="protein sequence ID" value="CAF9932216.1"/>
    <property type="molecule type" value="Genomic_DNA"/>
</dbReference>
<evidence type="ECO:0000256" key="2">
    <source>
        <dbReference type="ARBA" id="ARBA00009045"/>
    </source>
</evidence>
<proteinExistence type="inferred from homology"/>
<evidence type="ECO:0000313" key="10">
    <source>
        <dbReference type="Proteomes" id="UP000664521"/>
    </source>
</evidence>
<comment type="subcellular location">
    <subcellularLocation>
        <location evidence="1">Membrane</location>
        <topology evidence="1">Multi-pass membrane protein</topology>
    </subcellularLocation>
</comment>
<keyword evidence="3 7" id="KW-0812">Transmembrane</keyword>
<evidence type="ECO:0000256" key="6">
    <source>
        <dbReference type="ARBA" id="ARBA00023136"/>
    </source>
</evidence>
<evidence type="ECO:0000256" key="3">
    <source>
        <dbReference type="ARBA" id="ARBA00022692"/>
    </source>
</evidence>
<dbReference type="Gene3D" id="1.20.1540.10">
    <property type="entry name" value="Rhomboid-like"/>
    <property type="match status" value="1"/>
</dbReference>
<dbReference type="InterPro" id="IPR035952">
    <property type="entry name" value="Rhomboid-like_sf"/>
</dbReference>
<dbReference type="GO" id="GO:0016020">
    <property type="term" value="C:membrane"/>
    <property type="evidence" value="ECO:0007669"/>
    <property type="project" value="UniProtKB-SubCell"/>
</dbReference>
<evidence type="ECO:0000313" key="9">
    <source>
        <dbReference type="EMBL" id="CAF9932216.1"/>
    </source>
</evidence>
<feature type="transmembrane region" description="Helical" evidence="7">
    <location>
        <begin position="240"/>
        <end position="260"/>
    </location>
</feature>
<protein>
    <recommendedName>
        <fullName evidence="8">Peptidase S54 rhomboid domain-containing protein</fullName>
    </recommendedName>
</protein>
<dbReference type="Pfam" id="PF01694">
    <property type="entry name" value="Rhomboid"/>
    <property type="match status" value="1"/>
</dbReference>
<organism evidence="9 10">
    <name type="scientific">Heterodermia speciosa</name>
    <dbReference type="NCBI Taxonomy" id="116794"/>
    <lineage>
        <taxon>Eukaryota</taxon>
        <taxon>Fungi</taxon>
        <taxon>Dikarya</taxon>
        <taxon>Ascomycota</taxon>
        <taxon>Pezizomycotina</taxon>
        <taxon>Lecanoromycetes</taxon>
        <taxon>OSLEUM clade</taxon>
        <taxon>Lecanoromycetidae</taxon>
        <taxon>Caliciales</taxon>
        <taxon>Physciaceae</taxon>
        <taxon>Heterodermia</taxon>
    </lineage>
</organism>
<keyword evidence="4" id="KW-0378">Hydrolase</keyword>